<keyword evidence="4" id="KW-1185">Reference proteome</keyword>
<dbReference type="InterPro" id="IPR012010">
    <property type="entry name" value="Urease_gamma"/>
</dbReference>
<dbReference type="EMBL" id="CP007536">
    <property type="protein sequence ID" value="AIC15717.1"/>
    <property type="molecule type" value="Genomic_DNA"/>
</dbReference>
<dbReference type="AlphaFoldDB" id="A0A060HRA1"/>
<name>A0A060HRA1_9ARCH</name>
<dbReference type="InterPro" id="IPR050069">
    <property type="entry name" value="Urease_subunit"/>
</dbReference>
<dbReference type="GO" id="GO:0016151">
    <property type="term" value="F:nickel cation binding"/>
    <property type="evidence" value="ECO:0007669"/>
    <property type="project" value="InterPro"/>
</dbReference>
<dbReference type="Proteomes" id="UP000027093">
    <property type="component" value="Chromosome"/>
</dbReference>
<dbReference type="InterPro" id="IPR002026">
    <property type="entry name" value="Urease_gamma/gamma-beta_su"/>
</dbReference>
<dbReference type="RefSeq" id="WP_075054663.1">
    <property type="nucleotide sequence ID" value="NZ_CP007536.1"/>
</dbReference>
<dbReference type="InterPro" id="IPR036463">
    <property type="entry name" value="Urease_gamma_sf"/>
</dbReference>
<dbReference type="Gene3D" id="3.30.280.10">
    <property type="entry name" value="Urease, gamma-like subunit"/>
    <property type="match status" value="1"/>
</dbReference>
<dbReference type="GO" id="GO:0009039">
    <property type="term" value="F:urease activity"/>
    <property type="evidence" value="ECO:0007669"/>
    <property type="project" value="UniProtKB-EC"/>
</dbReference>
<dbReference type="KEGG" id="nvn:NVIE_014760"/>
<dbReference type="Pfam" id="PF00547">
    <property type="entry name" value="Urease_gamma"/>
    <property type="match status" value="1"/>
</dbReference>
<dbReference type="HAMAP" id="MF_00739">
    <property type="entry name" value="Urease_gamma"/>
    <property type="match status" value="1"/>
</dbReference>
<protein>
    <submittedName>
        <fullName evidence="3">Urease subunit gamma</fullName>
        <ecNumber evidence="3">3.5.1.5</ecNumber>
    </submittedName>
</protein>
<dbReference type="PANTHER" id="PTHR33569:SF1">
    <property type="entry name" value="UREASE"/>
    <property type="match status" value="1"/>
</dbReference>
<proteinExistence type="inferred from homology"/>
<dbReference type="GeneID" id="74946740"/>
<gene>
    <name evidence="3" type="primary">ureA1</name>
    <name evidence="3" type="ORF">NVIE_014760</name>
</gene>
<keyword evidence="1" id="KW-0963">Cytoplasm</keyword>
<evidence type="ECO:0000256" key="1">
    <source>
        <dbReference type="ARBA" id="ARBA00022490"/>
    </source>
</evidence>
<dbReference type="PANTHER" id="PTHR33569">
    <property type="entry name" value="UREASE"/>
    <property type="match status" value="1"/>
</dbReference>
<organism evidence="3 4">
    <name type="scientific">Nitrososphaera viennensis EN76</name>
    <dbReference type="NCBI Taxonomy" id="926571"/>
    <lineage>
        <taxon>Archaea</taxon>
        <taxon>Nitrososphaerota</taxon>
        <taxon>Nitrososphaeria</taxon>
        <taxon>Nitrososphaerales</taxon>
        <taxon>Nitrososphaeraceae</taxon>
        <taxon>Nitrososphaera</taxon>
    </lineage>
</organism>
<dbReference type="GO" id="GO:0043419">
    <property type="term" value="P:urea catabolic process"/>
    <property type="evidence" value="ECO:0007669"/>
    <property type="project" value="InterPro"/>
</dbReference>
<keyword evidence="2 3" id="KW-0378">Hydrolase</keyword>
<evidence type="ECO:0000256" key="2">
    <source>
        <dbReference type="ARBA" id="ARBA00022801"/>
    </source>
</evidence>
<accession>A0A060HRA1</accession>
<dbReference type="SUPFAM" id="SSF54111">
    <property type="entry name" value="Urease, gamma-subunit"/>
    <property type="match status" value="1"/>
</dbReference>
<evidence type="ECO:0000313" key="4">
    <source>
        <dbReference type="Proteomes" id="UP000027093"/>
    </source>
</evidence>
<dbReference type="HOGENOM" id="CLU_145825_1_0_2"/>
<dbReference type="EC" id="3.5.1.5" evidence="3"/>
<dbReference type="PIRSF" id="PIRSF001223">
    <property type="entry name" value="Urease_gamma"/>
    <property type="match status" value="1"/>
</dbReference>
<reference evidence="3 4" key="1">
    <citation type="journal article" date="2014" name="Int. J. Syst. Evol. Microbiol.">
        <title>Nitrososphaera viennensis gen. nov., sp. nov., an aerobic and mesophilic, ammonia-oxidizing archaeon from soil and a member of the archaeal phylum Thaumarchaeota.</title>
        <authorList>
            <person name="Stieglmeier M."/>
            <person name="Klingl A."/>
            <person name="Alves R.J."/>
            <person name="Rittmann S.K."/>
            <person name="Melcher M."/>
            <person name="Leisch N."/>
            <person name="Schleper C."/>
        </authorList>
    </citation>
    <scope>NUCLEOTIDE SEQUENCE [LARGE SCALE GENOMIC DNA]</scope>
    <source>
        <strain evidence="3">EN76</strain>
    </source>
</reference>
<dbReference type="CDD" id="cd00390">
    <property type="entry name" value="Urease_gamma"/>
    <property type="match status" value="1"/>
</dbReference>
<dbReference type="STRING" id="926571.NVIE_014760"/>
<dbReference type="NCBIfam" id="TIGR00193">
    <property type="entry name" value="urease_gam"/>
    <property type="match status" value="1"/>
</dbReference>
<dbReference type="OrthoDB" id="42431at2157"/>
<sequence>MMLAPREMEKMWIWTAAQIAEGRKKRGIKLNYPETVAYIANYVVEGAREGKTVAQLMQSARTILKKNDVMSGVPDMIHTVQVEATFPDGTKLVTVHDPVQ</sequence>
<dbReference type="NCBIfam" id="NF009712">
    <property type="entry name" value="PRK13241.1"/>
    <property type="match status" value="1"/>
</dbReference>
<evidence type="ECO:0000313" key="3">
    <source>
        <dbReference type="EMBL" id="AIC15717.1"/>
    </source>
</evidence>